<dbReference type="InterPro" id="IPR046253">
    <property type="entry name" value="DUF6286"/>
</dbReference>
<dbReference type="Proteomes" id="UP000324015">
    <property type="component" value="Chromosome"/>
</dbReference>
<dbReference type="RefSeq" id="WP_150185285.1">
    <property type="nucleotide sequence ID" value="NZ_CP029191.1"/>
</dbReference>
<evidence type="ECO:0000259" key="2">
    <source>
        <dbReference type="Pfam" id="PF19803"/>
    </source>
</evidence>
<feature type="domain" description="DUF6286" evidence="2">
    <location>
        <begin position="193"/>
        <end position="296"/>
    </location>
</feature>
<proteinExistence type="predicted"/>
<reference evidence="3 4" key="1">
    <citation type="submission" date="2018-05" db="EMBL/GenBank/DDBJ databases">
        <title>Streptomyces venezuelae.</title>
        <authorList>
            <person name="Kim W."/>
            <person name="Lee N."/>
            <person name="Cho B.-K."/>
        </authorList>
    </citation>
    <scope>NUCLEOTIDE SEQUENCE [LARGE SCALE GENOMIC DNA]</scope>
    <source>
        <strain evidence="3 4">ATCC 14585</strain>
    </source>
</reference>
<dbReference type="Pfam" id="PF19803">
    <property type="entry name" value="DUF6286"/>
    <property type="match status" value="1"/>
</dbReference>
<name>A0A5P2CJ37_STRVZ</name>
<sequence>MSVPAADRGATKVADRAVRRIAERAATEALAPGEVRTDRSTASVRGRRARVDVAVTLPYPAVLDESGERVRSHVADRTARLTGLAVPSARVRVRELRVRAAEGWEPEAQEVAGGVAGGIRARRPWSARRVPVAVAALVAAAVCGVLLYDVLSVHAAGRAPARWRADFMEWLATHGPHRGVWPGAAAAFAVFCLGVWLMVLAVTPGSRGRLAMRPPLPDVHAVVDRGTVAALLREAVSGLPGITRARVRVGRRRVTVRAGLAFGELDAARTALTETAEQTLASCGVARPPRLRVRLRTEPAWRAPARGGEDG</sequence>
<evidence type="ECO:0000313" key="4">
    <source>
        <dbReference type="Proteomes" id="UP000324015"/>
    </source>
</evidence>
<dbReference type="AlphaFoldDB" id="A0A5P2CJ37"/>
<evidence type="ECO:0000256" key="1">
    <source>
        <dbReference type="SAM" id="Phobius"/>
    </source>
</evidence>
<keyword evidence="1" id="KW-0812">Transmembrane</keyword>
<keyword evidence="1" id="KW-0472">Membrane</keyword>
<accession>A0A5P2CJ37</accession>
<feature type="transmembrane region" description="Helical" evidence="1">
    <location>
        <begin position="180"/>
        <end position="203"/>
    </location>
</feature>
<evidence type="ECO:0000313" key="3">
    <source>
        <dbReference type="EMBL" id="QES42866.1"/>
    </source>
</evidence>
<feature type="transmembrane region" description="Helical" evidence="1">
    <location>
        <begin position="130"/>
        <end position="148"/>
    </location>
</feature>
<protein>
    <recommendedName>
        <fullName evidence="2">DUF6286 domain-containing protein</fullName>
    </recommendedName>
</protein>
<gene>
    <name evidence="3" type="ORF">DEJ49_19375</name>
</gene>
<dbReference type="EMBL" id="CP029191">
    <property type="protein sequence ID" value="QES42866.1"/>
    <property type="molecule type" value="Genomic_DNA"/>
</dbReference>
<keyword evidence="1" id="KW-1133">Transmembrane helix</keyword>
<organism evidence="3 4">
    <name type="scientific">Streptomyces venezuelae</name>
    <dbReference type="NCBI Taxonomy" id="54571"/>
    <lineage>
        <taxon>Bacteria</taxon>
        <taxon>Bacillati</taxon>
        <taxon>Actinomycetota</taxon>
        <taxon>Actinomycetes</taxon>
        <taxon>Kitasatosporales</taxon>
        <taxon>Streptomycetaceae</taxon>
        <taxon>Streptomyces</taxon>
    </lineage>
</organism>